<dbReference type="EMBL" id="JBFAKC010000010">
    <property type="protein sequence ID" value="MEV0710313.1"/>
    <property type="molecule type" value="Genomic_DNA"/>
</dbReference>
<dbReference type="Pfam" id="PF24088">
    <property type="entry name" value="DUF7373"/>
    <property type="match status" value="1"/>
</dbReference>
<comment type="caution">
    <text evidence="4">The sequence shown here is derived from an EMBL/GenBank/DDBJ whole genome shotgun (WGS) entry which is preliminary data.</text>
</comment>
<proteinExistence type="predicted"/>
<evidence type="ECO:0000313" key="5">
    <source>
        <dbReference type="Proteomes" id="UP001551695"/>
    </source>
</evidence>
<evidence type="ECO:0000259" key="3">
    <source>
        <dbReference type="Pfam" id="PF24092"/>
    </source>
</evidence>
<organism evidence="4 5">
    <name type="scientific">Nocardia aurea</name>
    <dbReference type="NCBI Taxonomy" id="2144174"/>
    <lineage>
        <taxon>Bacteria</taxon>
        <taxon>Bacillati</taxon>
        <taxon>Actinomycetota</taxon>
        <taxon>Actinomycetes</taxon>
        <taxon>Mycobacteriales</taxon>
        <taxon>Nocardiaceae</taxon>
        <taxon>Nocardia</taxon>
    </lineage>
</organism>
<dbReference type="InterPro" id="IPR056463">
    <property type="entry name" value="DUF7373_C"/>
</dbReference>
<feature type="chain" id="PRO_5045532629" evidence="1">
    <location>
        <begin position="23"/>
        <end position="412"/>
    </location>
</feature>
<reference evidence="4 5" key="1">
    <citation type="submission" date="2024-06" db="EMBL/GenBank/DDBJ databases">
        <title>The Natural Products Discovery Center: Release of the First 8490 Sequenced Strains for Exploring Actinobacteria Biosynthetic Diversity.</title>
        <authorList>
            <person name="Kalkreuter E."/>
            <person name="Kautsar S.A."/>
            <person name="Yang D."/>
            <person name="Bader C.D."/>
            <person name="Teijaro C.N."/>
            <person name="Fluegel L."/>
            <person name="Davis C.M."/>
            <person name="Simpson J.R."/>
            <person name="Lauterbach L."/>
            <person name="Steele A.D."/>
            <person name="Gui C."/>
            <person name="Meng S."/>
            <person name="Li G."/>
            <person name="Viehrig K."/>
            <person name="Ye F."/>
            <person name="Su P."/>
            <person name="Kiefer A.F."/>
            <person name="Nichols A."/>
            <person name="Cepeda A.J."/>
            <person name="Yan W."/>
            <person name="Fan B."/>
            <person name="Jiang Y."/>
            <person name="Adhikari A."/>
            <person name="Zheng C.-J."/>
            <person name="Schuster L."/>
            <person name="Cowan T.M."/>
            <person name="Smanski M.J."/>
            <person name="Chevrette M.G."/>
            <person name="De Carvalho L.P.S."/>
            <person name="Shen B."/>
        </authorList>
    </citation>
    <scope>NUCLEOTIDE SEQUENCE [LARGE SCALE GENOMIC DNA]</scope>
    <source>
        <strain evidence="4 5">NPDC050403</strain>
    </source>
</reference>
<sequence>MTQNSALRTLLVFAVSVLTVLASGCGVSGNPTAAPDPSTLDIGLNSDVPLIEPRNDNEGYGRVLESVRMGEAIIDPVEADPALAFGAIHGAVPLPTPFAVSRMLAEPVRAVLERHGMLAGFLVDGTDKETEHRRPVVGSARLLSVILLRFADSTAAQQAAREIDSVDAAVSPENVPVVVSGHPQAVAHWRPAVPTLAATIAHESFVVTVLAGHTTPDLGVLSGLAAKVFDAQLPRLRDFRPTPPGQLLTLPLDQDGMLATLLAEVPGRWPFPTVVVTSFDENAGWNSDVSTSGLVSGPRASYLSGARKERAPVQLAAENGWNGLRRFPDASAARRDFLSEKDAGDPVLRPAAAPTNLPDVRCYEQLDVPPQYPLRFSCSVFYGRYVAIIRGRDLVTTHQMVAAQYSLLVKAG</sequence>
<feature type="signal peptide" evidence="1">
    <location>
        <begin position="1"/>
        <end position="22"/>
    </location>
</feature>
<evidence type="ECO:0000313" key="4">
    <source>
        <dbReference type="EMBL" id="MEV0710313.1"/>
    </source>
</evidence>
<dbReference type="RefSeq" id="WP_355090778.1">
    <property type="nucleotide sequence ID" value="NZ_JBEXKW010000107.1"/>
</dbReference>
<gene>
    <name evidence="4" type="ORF">AB0I48_22345</name>
</gene>
<dbReference type="Proteomes" id="UP001551695">
    <property type="component" value="Unassembled WGS sequence"/>
</dbReference>
<feature type="domain" description="DUF7373" evidence="2">
    <location>
        <begin position="54"/>
        <end position="252"/>
    </location>
</feature>
<keyword evidence="5" id="KW-1185">Reference proteome</keyword>
<dbReference type="InterPro" id="IPR055797">
    <property type="entry name" value="DUF7373"/>
</dbReference>
<feature type="domain" description="DUF7373" evidence="3">
    <location>
        <begin position="315"/>
        <end position="410"/>
    </location>
</feature>
<dbReference type="Pfam" id="PF24092">
    <property type="entry name" value="DUF7373_C"/>
    <property type="match status" value="1"/>
</dbReference>
<evidence type="ECO:0000259" key="2">
    <source>
        <dbReference type="Pfam" id="PF24088"/>
    </source>
</evidence>
<keyword evidence="1" id="KW-0732">Signal</keyword>
<accession>A0ABV3FYA2</accession>
<protein>
    <submittedName>
        <fullName evidence="4">Uncharacterized protein</fullName>
    </submittedName>
</protein>
<name>A0ABV3FYA2_9NOCA</name>
<evidence type="ECO:0000256" key="1">
    <source>
        <dbReference type="SAM" id="SignalP"/>
    </source>
</evidence>